<feature type="compositionally biased region" description="Basic residues" evidence="14">
    <location>
        <begin position="532"/>
        <end position="543"/>
    </location>
</feature>
<feature type="domain" description="Tyrosine specific protein phosphatases" evidence="16">
    <location>
        <begin position="267"/>
        <end position="331"/>
    </location>
</feature>
<dbReference type="PANTHER" id="PTHR23339">
    <property type="entry name" value="TYROSINE SPECIFIC PROTEIN PHOSPHATASE AND DUAL SPECIFICITY PROTEIN PHOSPHATASE"/>
    <property type="match status" value="1"/>
</dbReference>
<evidence type="ECO:0000256" key="2">
    <source>
        <dbReference type="ARBA" id="ARBA00004496"/>
    </source>
</evidence>
<evidence type="ECO:0000256" key="11">
    <source>
        <dbReference type="ARBA" id="ARBA00023242"/>
    </source>
</evidence>
<keyword evidence="8" id="KW-0498">Mitosis</keyword>
<evidence type="ECO:0000256" key="12">
    <source>
        <dbReference type="ARBA" id="ARBA00023254"/>
    </source>
</evidence>
<evidence type="ECO:0000256" key="1">
    <source>
        <dbReference type="ARBA" id="ARBA00004123"/>
    </source>
</evidence>
<dbReference type="Pfam" id="PF14671">
    <property type="entry name" value="DSPn"/>
    <property type="match status" value="1"/>
</dbReference>
<dbReference type="InterPro" id="IPR029260">
    <property type="entry name" value="DSPn"/>
</dbReference>
<evidence type="ECO:0000256" key="8">
    <source>
        <dbReference type="ARBA" id="ARBA00022776"/>
    </source>
</evidence>
<feature type="region of interest" description="Disordered" evidence="14">
    <location>
        <begin position="377"/>
        <end position="543"/>
    </location>
</feature>
<keyword evidence="12" id="KW-0469">Meiosis</keyword>
<dbReference type="RefSeq" id="XP_056038714.1">
    <property type="nucleotide sequence ID" value="XM_056182623.1"/>
</dbReference>
<dbReference type="GO" id="GO:0007096">
    <property type="term" value="P:regulation of exit from mitosis"/>
    <property type="evidence" value="ECO:0007669"/>
    <property type="project" value="UniProtKB-ARBA"/>
</dbReference>
<evidence type="ECO:0000256" key="4">
    <source>
        <dbReference type="ARBA" id="ARBA00013064"/>
    </source>
</evidence>
<evidence type="ECO:0000256" key="14">
    <source>
        <dbReference type="SAM" id="MobiDB-lite"/>
    </source>
</evidence>
<evidence type="ECO:0000256" key="10">
    <source>
        <dbReference type="ARBA" id="ARBA00022912"/>
    </source>
</evidence>
<dbReference type="CDD" id="cd14499">
    <property type="entry name" value="CDC14_C"/>
    <property type="match status" value="1"/>
</dbReference>
<gene>
    <name evidence="17" type="primary">clp1</name>
    <name evidence="17" type="ORF">SOMG_03836</name>
</gene>
<evidence type="ECO:0000313" key="17">
    <source>
        <dbReference type="EMBL" id="WBW74471.1"/>
    </source>
</evidence>
<evidence type="ECO:0000259" key="16">
    <source>
        <dbReference type="PROSITE" id="PS50056"/>
    </source>
</evidence>
<dbReference type="SMART" id="SM00195">
    <property type="entry name" value="DSPc"/>
    <property type="match status" value="1"/>
</dbReference>
<reference evidence="17 18" key="1">
    <citation type="journal article" date="2023" name="G3 (Bethesda)">
        <title>A high-quality reference genome for the fission yeast Schizosaccharomyces osmophilus.</title>
        <authorList>
            <person name="Jia G.S."/>
            <person name="Zhang W.C."/>
            <person name="Liang Y."/>
            <person name="Liu X.H."/>
            <person name="Rhind N."/>
            <person name="Pidoux A."/>
            <person name="Brysch-Herzberg M."/>
            <person name="Du L.L."/>
        </authorList>
    </citation>
    <scope>NUCLEOTIDE SEQUENCE [LARGE SCALE GENOMIC DNA]</scope>
    <source>
        <strain evidence="17 18">CBS 15793</strain>
    </source>
</reference>
<dbReference type="InterPro" id="IPR020422">
    <property type="entry name" value="TYR_PHOSPHATASE_DUAL_dom"/>
</dbReference>
<keyword evidence="18" id="KW-1185">Reference proteome</keyword>
<dbReference type="GO" id="GO:0051301">
    <property type="term" value="P:cell division"/>
    <property type="evidence" value="ECO:0007669"/>
    <property type="project" value="UniProtKB-KW"/>
</dbReference>
<keyword evidence="6" id="KW-0597">Phosphoprotein</keyword>
<dbReference type="InterPro" id="IPR000387">
    <property type="entry name" value="Tyr_Pase_dom"/>
</dbReference>
<dbReference type="InterPro" id="IPR016130">
    <property type="entry name" value="Tyr_Pase_AS"/>
</dbReference>
<keyword evidence="10" id="KW-0904">Protein phosphatase</keyword>
<dbReference type="GO" id="GO:0000278">
    <property type="term" value="P:mitotic cell cycle"/>
    <property type="evidence" value="ECO:0007669"/>
    <property type="project" value="UniProtKB-ARBA"/>
</dbReference>
<organism evidence="17 18">
    <name type="scientific">Schizosaccharomyces osmophilus</name>
    <dbReference type="NCBI Taxonomy" id="2545709"/>
    <lineage>
        <taxon>Eukaryota</taxon>
        <taxon>Fungi</taxon>
        <taxon>Dikarya</taxon>
        <taxon>Ascomycota</taxon>
        <taxon>Taphrinomycotina</taxon>
        <taxon>Schizosaccharomycetes</taxon>
        <taxon>Schizosaccharomycetales</taxon>
        <taxon>Schizosaccharomycetaceae</taxon>
        <taxon>Schizosaccharomyces</taxon>
    </lineage>
</organism>
<dbReference type="InterPro" id="IPR044506">
    <property type="entry name" value="CDC14_C"/>
</dbReference>
<dbReference type="GO" id="GO:0033554">
    <property type="term" value="P:cellular response to stress"/>
    <property type="evidence" value="ECO:0007669"/>
    <property type="project" value="UniProtKB-ARBA"/>
</dbReference>
<dbReference type="FunFam" id="3.90.190.10:FF:000038">
    <property type="entry name" value="Tyrosine-protein phosphatase CDC14"/>
    <property type="match status" value="1"/>
</dbReference>
<dbReference type="PROSITE" id="PS50056">
    <property type="entry name" value="TYR_PHOSPHATASE_2"/>
    <property type="match status" value="1"/>
</dbReference>
<dbReference type="GO" id="GO:0004725">
    <property type="term" value="F:protein tyrosine phosphatase activity"/>
    <property type="evidence" value="ECO:0007669"/>
    <property type="project" value="UniProtKB-EC"/>
</dbReference>
<evidence type="ECO:0000256" key="13">
    <source>
        <dbReference type="ARBA" id="ARBA00023306"/>
    </source>
</evidence>
<evidence type="ECO:0000256" key="3">
    <source>
        <dbReference type="ARBA" id="ARBA00007315"/>
    </source>
</evidence>
<dbReference type="PROSITE" id="PS50054">
    <property type="entry name" value="TYR_PHOSPHATASE_DUAL"/>
    <property type="match status" value="1"/>
</dbReference>
<keyword evidence="9" id="KW-0378">Hydrolase</keyword>
<dbReference type="CDD" id="cd17657">
    <property type="entry name" value="CDC14_N"/>
    <property type="match status" value="1"/>
</dbReference>
<dbReference type="InterPro" id="IPR000340">
    <property type="entry name" value="Dual-sp_phosphatase_cat-dom"/>
</dbReference>
<dbReference type="InterPro" id="IPR050561">
    <property type="entry name" value="PTP"/>
</dbReference>
<feature type="domain" description="Tyrosine-protein phosphatase" evidence="15">
    <location>
        <begin position="182"/>
        <end position="345"/>
    </location>
</feature>
<evidence type="ECO:0000256" key="5">
    <source>
        <dbReference type="ARBA" id="ARBA00022490"/>
    </source>
</evidence>
<feature type="compositionally biased region" description="Acidic residues" evidence="14">
    <location>
        <begin position="443"/>
        <end position="452"/>
    </location>
</feature>
<proteinExistence type="inferred from homology"/>
<dbReference type="GeneID" id="80877312"/>
<dbReference type="EC" id="3.1.3.48" evidence="4"/>
<keyword evidence="5" id="KW-0963">Cytoplasm</keyword>
<dbReference type="SUPFAM" id="SSF52799">
    <property type="entry name" value="(Phosphotyrosine protein) phosphatases II"/>
    <property type="match status" value="2"/>
</dbReference>
<dbReference type="Proteomes" id="UP001212411">
    <property type="component" value="Chromosome 2"/>
</dbReference>
<dbReference type="PROSITE" id="PS00383">
    <property type="entry name" value="TYR_PHOSPHATASE_1"/>
    <property type="match status" value="1"/>
</dbReference>
<dbReference type="Gene3D" id="3.90.190.10">
    <property type="entry name" value="Protein tyrosine phosphatase superfamily"/>
    <property type="match status" value="2"/>
</dbReference>
<keyword evidence="13" id="KW-0131">Cell cycle</keyword>
<comment type="similarity">
    <text evidence="3">Belongs to the protein-tyrosine phosphatase family. Non-receptor class CDC14 subfamily.</text>
</comment>
<dbReference type="KEGG" id="som:SOMG_03836"/>
<dbReference type="GO" id="GO:0032954">
    <property type="term" value="P:regulation of cytokinetic process"/>
    <property type="evidence" value="ECO:0007669"/>
    <property type="project" value="UniProtKB-ARBA"/>
</dbReference>
<dbReference type="GO" id="GO:0005737">
    <property type="term" value="C:cytoplasm"/>
    <property type="evidence" value="ECO:0007669"/>
    <property type="project" value="UniProtKB-SubCell"/>
</dbReference>
<protein>
    <recommendedName>
        <fullName evidence="4">protein-tyrosine-phosphatase</fullName>
        <ecNumber evidence="4">3.1.3.48</ecNumber>
    </recommendedName>
</protein>
<feature type="compositionally biased region" description="Polar residues" evidence="14">
    <location>
        <begin position="515"/>
        <end position="530"/>
    </location>
</feature>
<dbReference type="SMART" id="SM00404">
    <property type="entry name" value="PTPc_motif"/>
    <property type="match status" value="1"/>
</dbReference>
<dbReference type="Pfam" id="PF00782">
    <property type="entry name" value="DSPc"/>
    <property type="match status" value="1"/>
</dbReference>
<dbReference type="GO" id="GO:0051321">
    <property type="term" value="P:meiotic cell cycle"/>
    <property type="evidence" value="ECO:0007669"/>
    <property type="project" value="UniProtKB-KW"/>
</dbReference>
<feature type="compositionally biased region" description="Low complexity" evidence="14">
    <location>
        <begin position="478"/>
        <end position="504"/>
    </location>
</feature>
<evidence type="ECO:0000256" key="9">
    <source>
        <dbReference type="ARBA" id="ARBA00022801"/>
    </source>
</evidence>
<accession>A0AAE9WDP8</accession>
<evidence type="ECO:0000313" key="18">
    <source>
        <dbReference type="Proteomes" id="UP001212411"/>
    </source>
</evidence>
<dbReference type="GO" id="GO:0005816">
    <property type="term" value="C:spindle pole body"/>
    <property type="evidence" value="ECO:0007669"/>
    <property type="project" value="UniProtKB-ARBA"/>
</dbReference>
<evidence type="ECO:0000259" key="15">
    <source>
        <dbReference type="PROSITE" id="PS50054"/>
    </source>
</evidence>
<dbReference type="GO" id="GO:0005730">
    <property type="term" value="C:nucleolus"/>
    <property type="evidence" value="ECO:0007669"/>
    <property type="project" value="UniProtKB-ARBA"/>
</dbReference>
<dbReference type="InterPro" id="IPR003595">
    <property type="entry name" value="Tyr_Pase_cat"/>
</dbReference>
<sequence>MEYRDDGLGEMIEFLEDKLYFTSLDEPPNEVLYPHMQFFTIDNELAYNPFYHDFGPLNVSHLIRFAVIVHGIMAKHRQAKKNKTIVLYSSTDTRLRANAACLLACYMVLVQNWPPHLALAPLAQAEPPFLGFRDAGYAVSDYYITIQDCVYGLWRARESGILNIRNVDVHEYETYEKVENGDFNWISPKFIAFASPVQAGWNHPSTRPKKLPQPFLIVLNYFKANNIKRVVRLNGPLYDKDTFESVGIRHQEMYFEDGTVPDLSLVKEFIDLVEEVENDGVIAVHCKAGLGRTGCLIGAYLIYKHSFTANEVISYMRIMRPGMVVGPQQHWLHINQVQIRAYYYEKAMAKAIQQAIAAEPLATPPRQPLHASNGVATQNQVSTPLPEPTPGQPRKISGHHGMPSPQRLPATSTRLNEKLRSVSKHTSNDENIMNKYSEKPEDSNSDGEDTDTEYVGTSTEKISVPRIRRSSSQTTPDSSARSPSSSFRSTSSRRSSGRWNGSSSPLNSHTKKATQRSASMSSINSTTNGRITKPRSPKSRLFS</sequence>
<dbReference type="InterPro" id="IPR029021">
    <property type="entry name" value="Prot-tyrosine_phosphatase-like"/>
</dbReference>
<comment type="subcellular location">
    <subcellularLocation>
        <location evidence="2">Cytoplasm</location>
    </subcellularLocation>
    <subcellularLocation>
        <location evidence="1">Nucleus</location>
    </subcellularLocation>
</comment>
<evidence type="ECO:0000256" key="7">
    <source>
        <dbReference type="ARBA" id="ARBA00022618"/>
    </source>
</evidence>
<dbReference type="AlphaFoldDB" id="A0AAE9WDP8"/>
<keyword evidence="11" id="KW-0539">Nucleus</keyword>
<name>A0AAE9WDP8_9SCHI</name>
<keyword evidence="7" id="KW-0132">Cell division</keyword>
<evidence type="ECO:0000256" key="6">
    <source>
        <dbReference type="ARBA" id="ARBA00022553"/>
    </source>
</evidence>
<dbReference type="EMBL" id="CP115612">
    <property type="protein sequence ID" value="WBW74471.1"/>
    <property type="molecule type" value="Genomic_DNA"/>
</dbReference>